<accession>A0A662YYC7</accession>
<dbReference type="Pfam" id="PF26066">
    <property type="entry name" value="MCM9_N"/>
    <property type="match status" value="1"/>
</dbReference>
<dbReference type="InterPro" id="IPR058190">
    <property type="entry name" value="CC4_CEP85"/>
</dbReference>
<organism evidence="5 6">
    <name type="scientific">Acipenser ruthenus</name>
    <name type="common">Sterlet sturgeon</name>
    <dbReference type="NCBI Taxonomy" id="7906"/>
    <lineage>
        <taxon>Eukaryota</taxon>
        <taxon>Metazoa</taxon>
        <taxon>Chordata</taxon>
        <taxon>Craniata</taxon>
        <taxon>Vertebrata</taxon>
        <taxon>Euteleostomi</taxon>
        <taxon>Actinopterygii</taxon>
        <taxon>Chondrostei</taxon>
        <taxon>Acipenseriformes</taxon>
        <taxon>Acipenseridae</taxon>
        <taxon>Acipenser</taxon>
    </lineage>
</organism>
<evidence type="ECO:0000259" key="3">
    <source>
        <dbReference type="Pfam" id="PF24555"/>
    </source>
</evidence>
<proteinExistence type="predicted"/>
<dbReference type="Pfam" id="PF24555">
    <property type="entry name" value="CC4_CEP85"/>
    <property type="match status" value="1"/>
</dbReference>
<keyword evidence="1" id="KW-0175">Coiled coil</keyword>
<name>A0A662YYC7_ACIRT</name>
<evidence type="ECO:0000313" key="6">
    <source>
        <dbReference type="Proteomes" id="UP000289886"/>
    </source>
</evidence>
<dbReference type="PANTHER" id="PTHR31075">
    <property type="entry name" value="CENTROSOMAL PROTEIN OF 85 KDA"/>
    <property type="match status" value="1"/>
</dbReference>
<evidence type="ECO:0000259" key="4">
    <source>
        <dbReference type="Pfam" id="PF26066"/>
    </source>
</evidence>
<reference evidence="5 6" key="1">
    <citation type="submission" date="2019-01" db="EMBL/GenBank/DDBJ databases">
        <title>Draft Genome and Complete Hox-Cluster Characterization of the Sterlet Sturgeon (Acipenser ruthenus).</title>
        <authorList>
            <person name="Wei Q."/>
        </authorList>
    </citation>
    <scope>NUCLEOTIDE SEQUENCE [LARGE SCALE GENOMIC DNA]</scope>
    <source>
        <strain evidence="5">WHYD16114868_AA</strain>
        <tissue evidence="5">Blood</tissue>
    </source>
</reference>
<feature type="region of interest" description="Disordered" evidence="2">
    <location>
        <begin position="113"/>
        <end position="164"/>
    </location>
</feature>
<evidence type="ECO:0000313" key="5">
    <source>
        <dbReference type="EMBL" id="RXN01510.1"/>
    </source>
</evidence>
<dbReference type="InterPro" id="IPR040210">
    <property type="entry name" value="Cep85/Cep85L"/>
</dbReference>
<protein>
    <submittedName>
        <fullName evidence="5">Centrosomal protein of 85 kDa-like</fullName>
    </submittedName>
</protein>
<dbReference type="AlphaFoldDB" id="A0A662YYC7"/>
<comment type="caution">
    <text evidence="5">The sequence shown here is derived from an EMBL/GenBank/DDBJ whole genome shotgun (WGS) entry which is preliminary data.</text>
</comment>
<feature type="coiled-coil region" evidence="1">
    <location>
        <begin position="429"/>
        <end position="470"/>
    </location>
</feature>
<evidence type="ECO:0000256" key="2">
    <source>
        <dbReference type="SAM" id="MobiDB-lite"/>
    </source>
</evidence>
<dbReference type="Proteomes" id="UP000289886">
    <property type="component" value="Unassembled WGS sequence"/>
</dbReference>
<dbReference type="InterPro" id="IPR058768">
    <property type="entry name" value="MCM9_N"/>
</dbReference>
<keyword evidence="6" id="KW-1185">Reference proteome</keyword>
<dbReference type="EMBL" id="SCEB01000040">
    <property type="protein sequence ID" value="RXN01510.1"/>
    <property type="molecule type" value="Genomic_DNA"/>
</dbReference>
<dbReference type="GO" id="GO:0005813">
    <property type="term" value="C:centrosome"/>
    <property type="evidence" value="ECO:0007669"/>
    <property type="project" value="TreeGrafter"/>
</dbReference>
<sequence>MLLNSDQIAFIGQVFESYVIEHHKSNVLQIPQVPDEDVHCAVVVNAMTLFETSMEVGEYFNAFLNEVLPVFDNGLCRAAMAVLQSLSQQGGHTMKQNLHARISDADVHSPGWLPGAESTWQAASSSSSSSNRGRRLSTPSDSGDTGIGMSCSDSIEDHSSSSTLSFKPIKAQTAIPTAHVMPSTSSFKHSSPLAGSNWSSCLTLPARGRTSLPPNTPLDMKDPRPMRRCASLTKLNRPENGSPGGEPYLKGESQNYKEGLPGDSAKLYSYKLNGIDHLHHTMQHLKMGDRQLNQNRPPGSEPQYKYELCSKGEANTAPPLPSFKPNALDMTFSALPESKPVIASHEAYGQKYLPLGHQAVGDSPIQPAVRTQMWLSEQVHANPVAYSRPADGLCGITAWQHQQQLENLRQDAEWMQILGGSPYQVNTVMKMKEDLLQQQELVIDRQKQQIAQLHQRIAQNELRVQQVIQRPHGNYEDPYLIKLKESQYEKSPLQAHLSGKSKAVLYENGELEHKLAAAQLQVLNLHDFLKQNTHKYTEEIQKLEEKLKTREKYISSVKKKCQKESEQNQEKQQRIETLEKYLADLPSLDDIQTQAQQLEVLQETSHKLQETVRDLEERLGKSHALVKEKEEFLKLQRIKEKELIDAVQSLQQKVEQCLEDGARLPMLNTKQLECENDRLQEHNKQNNQILNNQKRHIEKLTAELQAAEQKLAQEKIISQELRNQAVEKELDQQQLAKTLQENQILLEENCSLKEQLQLFNEKKRQSCIEKPLVEQLLKEMSQCLLDLKALCSILTQRAQGKEPNLALLLGIKSMNCSSEETENVNSEDSLATKLSEVCQLRKDIDELRTIISDGYAQDMGDNCITQ</sequence>
<feature type="region of interest" description="Disordered" evidence="2">
    <location>
        <begin position="205"/>
        <end position="258"/>
    </location>
</feature>
<feature type="domain" description="Centrosomal protein of 85 kDa-like CC4 coiled-coil" evidence="3">
    <location>
        <begin position="674"/>
        <end position="753"/>
    </location>
</feature>
<feature type="domain" description="MCM9 N-terminal" evidence="4">
    <location>
        <begin position="6"/>
        <end position="104"/>
    </location>
</feature>
<dbReference type="PANTHER" id="PTHR31075:SF2">
    <property type="entry name" value="CENTROSOMAL PROTEIN OF 85 KDA-LIKE"/>
    <property type="match status" value="1"/>
</dbReference>
<feature type="coiled-coil region" evidence="1">
    <location>
        <begin position="526"/>
        <end position="743"/>
    </location>
</feature>
<evidence type="ECO:0000256" key="1">
    <source>
        <dbReference type="SAM" id="Coils"/>
    </source>
</evidence>
<gene>
    <name evidence="5" type="ORF">EOD39_6437</name>
</gene>